<evidence type="ECO:0000313" key="11">
    <source>
        <dbReference type="EMBL" id="SBS70020.1"/>
    </source>
</evidence>
<evidence type="ECO:0000256" key="3">
    <source>
        <dbReference type="ARBA" id="ARBA00012054"/>
    </source>
</evidence>
<comment type="similarity">
    <text evidence="2 10">Belongs to the gluconokinase GntK/GntV family.</text>
</comment>
<keyword evidence="7 10" id="KW-0067">ATP-binding</keyword>
<keyword evidence="4 10" id="KW-0808">Transferase</keyword>
<dbReference type="Gene3D" id="3.40.50.300">
    <property type="entry name" value="P-loop containing nucleotide triphosphate hydrolases"/>
    <property type="match status" value="1"/>
</dbReference>
<protein>
    <recommendedName>
        <fullName evidence="3 10">Gluconokinase</fullName>
        <ecNumber evidence="3 10">2.7.1.12</ecNumber>
    </recommendedName>
</protein>
<keyword evidence="6 10" id="KW-0418">Kinase</keyword>
<sequence length="171" mass="17853">MSDTEAPRLVVMGVSAVGKSSVAAALADRLGVPWADADALHPPANIAKMAAGTPLTDADRWPWLDRVGGVLAGGADDGVIVACSALRRGYRDRLRDAAPTAQFIHLAGEEHVLVARSQARAGHFMPPSLIASQLATLEALGDDEVGLVVGVDATVTDIVDSVVAWMETHER</sequence>
<name>A0A1Y5NXJ1_9MICO</name>
<comment type="pathway">
    <text evidence="1">Carbohydrate acid metabolism.</text>
</comment>
<dbReference type="InterPro" id="IPR027417">
    <property type="entry name" value="P-loop_NTPase"/>
</dbReference>
<dbReference type="NCBIfam" id="TIGR01313">
    <property type="entry name" value="therm_gnt_kin"/>
    <property type="match status" value="1"/>
</dbReference>
<evidence type="ECO:0000256" key="10">
    <source>
        <dbReference type="RuleBase" id="RU363066"/>
    </source>
</evidence>
<dbReference type="PANTHER" id="PTHR43442">
    <property type="entry name" value="GLUCONOKINASE-RELATED"/>
    <property type="match status" value="1"/>
</dbReference>
<dbReference type="EMBL" id="FLQR01000001">
    <property type="protein sequence ID" value="SBS70020.1"/>
    <property type="molecule type" value="Genomic_DNA"/>
</dbReference>
<comment type="catalytic activity">
    <reaction evidence="9 10">
        <text>D-gluconate + ATP = 6-phospho-D-gluconate + ADP + H(+)</text>
        <dbReference type="Rhea" id="RHEA:19433"/>
        <dbReference type="ChEBI" id="CHEBI:15378"/>
        <dbReference type="ChEBI" id="CHEBI:18391"/>
        <dbReference type="ChEBI" id="CHEBI:30616"/>
        <dbReference type="ChEBI" id="CHEBI:58759"/>
        <dbReference type="ChEBI" id="CHEBI:456216"/>
        <dbReference type="EC" id="2.7.1.12"/>
    </reaction>
</comment>
<dbReference type="PANTHER" id="PTHR43442:SF3">
    <property type="entry name" value="GLUCONOKINASE-RELATED"/>
    <property type="match status" value="1"/>
</dbReference>
<evidence type="ECO:0000256" key="8">
    <source>
        <dbReference type="ARBA" id="ARBA00023064"/>
    </source>
</evidence>
<dbReference type="GO" id="GO:0005737">
    <property type="term" value="C:cytoplasm"/>
    <property type="evidence" value="ECO:0007669"/>
    <property type="project" value="TreeGrafter"/>
</dbReference>
<accession>A0A1Y5NXJ1</accession>
<proteinExistence type="inferred from homology"/>
<evidence type="ECO:0000256" key="6">
    <source>
        <dbReference type="ARBA" id="ARBA00022777"/>
    </source>
</evidence>
<reference evidence="11" key="1">
    <citation type="submission" date="2016-03" db="EMBL/GenBank/DDBJ databases">
        <authorList>
            <person name="Ploux O."/>
        </authorList>
    </citation>
    <scope>NUCLEOTIDE SEQUENCE</scope>
    <source>
        <strain evidence="11">UC1</strain>
    </source>
</reference>
<dbReference type="RefSeq" id="WP_295572517.1">
    <property type="nucleotide sequence ID" value="NZ_FLQR01000001.1"/>
</dbReference>
<evidence type="ECO:0000256" key="7">
    <source>
        <dbReference type="ARBA" id="ARBA00022840"/>
    </source>
</evidence>
<dbReference type="GO" id="GO:0046316">
    <property type="term" value="F:gluconokinase activity"/>
    <property type="evidence" value="ECO:0007669"/>
    <property type="project" value="UniProtKB-EC"/>
</dbReference>
<dbReference type="GO" id="GO:0005524">
    <property type="term" value="F:ATP binding"/>
    <property type="evidence" value="ECO:0007669"/>
    <property type="project" value="UniProtKB-KW"/>
</dbReference>
<gene>
    <name evidence="11" type="primary">gntK</name>
    <name evidence="11" type="ORF">MIPYR_10201</name>
</gene>
<evidence type="ECO:0000256" key="9">
    <source>
        <dbReference type="ARBA" id="ARBA00048090"/>
    </source>
</evidence>
<dbReference type="AlphaFoldDB" id="A0A1Y5NXJ1"/>
<dbReference type="CDD" id="cd02021">
    <property type="entry name" value="GntK"/>
    <property type="match status" value="1"/>
</dbReference>
<evidence type="ECO:0000256" key="5">
    <source>
        <dbReference type="ARBA" id="ARBA00022741"/>
    </source>
</evidence>
<dbReference type="FunFam" id="3.40.50.300:FF:000522">
    <property type="entry name" value="Gluconokinase"/>
    <property type="match status" value="1"/>
</dbReference>
<evidence type="ECO:0000256" key="4">
    <source>
        <dbReference type="ARBA" id="ARBA00022679"/>
    </source>
</evidence>
<evidence type="ECO:0000256" key="1">
    <source>
        <dbReference type="ARBA" id="ARBA00004761"/>
    </source>
</evidence>
<dbReference type="InterPro" id="IPR006001">
    <property type="entry name" value="Therm_gnt_kin"/>
</dbReference>
<keyword evidence="8" id="KW-0311">Gluconate utilization</keyword>
<keyword evidence="5 10" id="KW-0547">Nucleotide-binding</keyword>
<dbReference type="SUPFAM" id="SSF52540">
    <property type="entry name" value="P-loop containing nucleoside triphosphate hydrolases"/>
    <property type="match status" value="1"/>
</dbReference>
<organism evidence="11">
    <name type="scientific">uncultured Microbacterium sp</name>
    <dbReference type="NCBI Taxonomy" id="191216"/>
    <lineage>
        <taxon>Bacteria</taxon>
        <taxon>Bacillati</taxon>
        <taxon>Actinomycetota</taxon>
        <taxon>Actinomycetes</taxon>
        <taxon>Micrococcales</taxon>
        <taxon>Microbacteriaceae</taxon>
        <taxon>Microbacterium</taxon>
        <taxon>environmental samples</taxon>
    </lineage>
</organism>
<dbReference type="EC" id="2.7.1.12" evidence="3 10"/>
<dbReference type="GO" id="GO:0019521">
    <property type="term" value="P:D-gluconate metabolic process"/>
    <property type="evidence" value="ECO:0007669"/>
    <property type="project" value="UniProtKB-KW"/>
</dbReference>
<evidence type="ECO:0000256" key="2">
    <source>
        <dbReference type="ARBA" id="ARBA00008420"/>
    </source>
</evidence>